<organism evidence="2 3">
    <name type="scientific">Clostridium oryzae</name>
    <dbReference type="NCBI Taxonomy" id="1450648"/>
    <lineage>
        <taxon>Bacteria</taxon>
        <taxon>Bacillati</taxon>
        <taxon>Bacillota</taxon>
        <taxon>Clostridia</taxon>
        <taxon>Eubacteriales</taxon>
        <taxon>Clostridiaceae</taxon>
        <taxon>Clostridium</taxon>
    </lineage>
</organism>
<dbReference type="STRING" id="1450648.CLORY_12040"/>
<keyword evidence="1" id="KW-0472">Membrane</keyword>
<protein>
    <recommendedName>
        <fullName evidence="4">ATP synthase I chain</fullName>
    </recommendedName>
</protein>
<gene>
    <name evidence="2" type="ORF">CLORY_12040</name>
</gene>
<dbReference type="RefSeq" id="WP_079422624.1">
    <property type="nucleotide sequence ID" value="NZ_MZGV01000009.1"/>
</dbReference>
<keyword evidence="1" id="KW-0812">Transmembrane</keyword>
<name>A0A1V4ITS5_9CLOT</name>
<evidence type="ECO:0008006" key="4">
    <source>
        <dbReference type="Google" id="ProtNLM"/>
    </source>
</evidence>
<dbReference type="AlphaFoldDB" id="A0A1V4ITS5"/>
<feature type="transmembrane region" description="Helical" evidence="1">
    <location>
        <begin position="12"/>
        <end position="31"/>
    </location>
</feature>
<feature type="transmembrane region" description="Helical" evidence="1">
    <location>
        <begin position="37"/>
        <end position="59"/>
    </location>
</feature>
<keyword evidence="3" id="KW-1185">Reference proteome</keyword>
<reference evidence="2 3" key="1">
    <citation type="submission" date="2017-03" db="EMBL/GenBank/DDBJ databases">
        <title>Genome sequence of Clostridium oryzae DSM 28571.</title>
        <authorList>
            <person name="Poehlein A."/>
            <person name="Daniel R."/>
        </authorList>
    </citation>
    <scope>NUCLEOTIDE SEQUENCE [LARGE SCALE GENOMIC DNA]</scope>
    <source>
        <strain evidence="2 3">DSM 28571</strain>
    </source>
</reference>
<keyword evidence="1" id="KW-1133">Transmembrane helix</keyword>
<dbReference type="EMBL" id="MZGV01000009">
    <property type="protein sequence ID" value="OPJ63422.1"/>
    <property type="molecule type" value="Genomic_DNA"/>
</dbReference>
<comment type="caution">
    <text evidence="2">The sequence shown here is derived from an EMBL/GenBank/DDBJ whole genome shotgun (WGS) entry which is preliminary data.</text>
</comment>
<dbReference type="Proteomes" id="UP000190080">
    <property type="component" value="Unassembled WGS sequence"/>
</dbReference>
<accession>A0A1V4ITS5</accession>
<feature type="transmembrane region" description="Helical" evidence="1">
    <location>
        <begin position="96"/>
        <end position="115"/>
    </location>
</feature>
<sequence>MNKELKALVGKISLINFVLGIFIGIVIQLTFKNALYWFFGLTLASMNLFSNAIISDYLLKKTSIASRIIYILSYIIRLQIILAISILVYRYNSPSFIIYIMGYIFHIVGITIYGFKSLVERK</sequence>
<evidence type="ECO:0000313" key="2">
    <source>
        <dbReference type="EMBL" id="OPJ63422.1"/>
    </source>
</evidence>
<feature type="transmembrane region" description="Helical" evidence="1">
    <location>
        <begin position="71"/>
        <end position="90"/>
    </location>
</feature>
<evidence type="ECO:0000256" key="1">
    <source>
        <dbReference type="SAM" id="Phobius"/>
    </source>
</evidence>
<proteinExistence type="predicted"/>
<evidence type="ECO:0000313" key="3">
    <source>
        <dbReference type="Proteomes" id="UP000190080"/>
    </source>
</evidence>